<dbReference type="STRING" id="92947.BVG79_02255"/>
<keyword evidence="1" id="KW-0472">Membrane</keyword>
<feature type="transmembrane region" description="Helical" evidence="1">
    <location>
        <begin position="6"/>
        <end position="25"/>
    </location>
</feature>
<dbReference type="PANTHER" id="PTHR37947">
    <property type="entry name" value="BLL2462 PROTEIN"/>
    <property type="match status" value="1"/>
</dbReference>
<dbReference type="KEGG" id="kro:BVG79_02255"/>
<dbReference type="Proteomes" id="UP000242447">
    <property type="component" value="Chromosome"/>
</dbReference>
<feature type="transmembrane region" description="Helical" evidence="1">
    <location>
        <begin position="503"/>
        <end position="523"/>
    </location>
</feature>
<dbReference type="RefSeq" id="WP_085786968.1">
    <property type="nucleotide sequence ID" value="NZ_CP019937.1"/>
</dbReference>
<sequence>MNISLLFPGFVLLAALAGLVLWLHAQRKREVIVPSLRLWQALAITAGATKRNRQWPPLSLPLVLQVLAVILAAIALTQPFIGPRPAEHRIIILDHIATDDPAAGINHLRDTLQSARYVAVVVGGGTPRILHANQRGSDLTASEIWATAAATLATGGAQSDWAAIDRRLEMIDPAQQAEVTVLGNSAPPDGFGQDRPLAQVTLANSAPAQMAFTVTPTATPFSFNITGTIAMAEGLESVHLVIGYADGPGVAPLPWVEKTLGRSISGQIRMNETVTLPGAGELTVTLDGRLQGNLRTDAPQQDQNYLYFGAGQQPLLNAVRALPDAALFQSGAVPADLSGYRMAIVDNTTVDRAPALPTLWIGSAHVAGQPAPTLLPQSDPDAWQTDSPLLAAVDLLPLLPGPAYTLPAIAGADILASAAGQPLIQLAEVDGQRQAWLAFDPRTSNWAEDPALALLTQSLVNWLVPAAPTAACTADDPCYPDGRVIGAITAPSDSTPATVGLPLMPWLLLAAALCILADAVLTARRRGGRIGLPAPLAVIAGALMLAAAFDLPAPQPTARSAVVGIDVAGAAPHQGLRLNTQTISTQGPLPVVSQTATGAPAGNIANAALALELADAMIPPAQSGAILLGAPVVPHPLDATGMAATHAVNSVPLLNAGGQPVLRSMAMNGRPLQGEPLPLTFLIHAPNATQTTLRLQLDGADLSQTDIALAAGDNRVETLLPALADDEGLLQAQIGDGQSTQTAGLIIRPAATRPVAIIAANPDEGAAFARLLADQGMTDTRVLRPDETPDYLRDWADYGGIVLLNTPALDLMPHRQRMIRQMVTEYGLGLLILGGERAFGPGGYFETPLEEISPLSSRVPREAPEVTMVFVLDRSGSMQQAVDDSNRLGVSKRATLSALDLLNPQSQIGIVVFDTEATTIVPLSTVDIDAARTALERVDTGGGTAIYPGLVAAYQALRASQSPAKHIVVMTDGLSQPGDWAGILGQITADGTTVSAVAVGQGADTEAANTIARLGNGVAHVSRDFAALPSILAQEAMMFADPLNTGESQPQWTGATAPFLRAMPATLPPVGGFVLTTAKPDATVAMTAPDTQGEDMPLLAWWRAGNGQVMAFASDAVGSWTQQWHDMPGYGALWADSLRAFQPALPISGLILRLRPQNEDLVVALTALSPAGEGITGIAPIAHLKTPDGTVDVPLQMVGPGNYRGTLPRGATGRYDATLDATSVGAPEQAMPSASWFNAWNPALDTTRSPAPTLALVQGTGGQFTDLKTLSDSLAGTAWRLASAAPPWALLAIALFMLDLVRRYAEIRIFMRRAGNRRPTQAGAR</sequence>
<dbReference type="InterPro" id="IPR002035">
    <property type="entry name" value="VWF_A"/>
</dbReference>
<gene>
    <name evidence="3" type="primary">yfbK</name>
    <name evidence="3" type="ORF">BVG79_02255</name>
</gene>
<feature type="transmembrane region" description="Helical" evidence="1">
    <location>
        <begin position="60"/>
        <end position="81"/>
    </location>
</feature>
<reference evidence="3 4" key="1">
    <citation type="submission" date="2017-02" db="EMBL/GenBank/DDBJ databases">
        <title>Ketogulonicigenium robustum SPU B003 Genome sequencing and assembly.</title>
        <authorList>
            <person name="Li Y."/>
            <person name="Liu L."/>
            <person name="Wang C."/>
            <person name="Zhang M."/>
            <person name="Zhang T."/>
            <person name="Zhang Y."/>
        </authorList>
    </citation>
    <scope>NUCLEOTIDE SEQUENCE [LARGE SCALE GENOMIC DNA]</scope>
    <source>
        <strain evidence="3 4">SPU_B003</strain>
    </source>
</reference>
<evidence type="ECO:0000256" key="1">
    <source>
        <dbReference type="SAM" id="Phobius"/>
    </source>
</evidence>
<dbReference type="Gene3D" id="3.40.50.410">
    <property type="entry name" value="von Willebrand factor, type A domain"/>
    <property type="match status" value="1"/>
</dbReference>
<dbReference type="PROSITE" id="PS50234">
    <property type="entry name" value="VWFA"/>
    <property type="match status" value="1"/>
</dbReference>
<evidence type="ECO:0000259" key="2">
    <source>
        <dbReference type="PROSITE" id="PS50234"/>
    </source>
</evidence>
<dbReference type="Pfam" id="PF13519">
    <property type="entry name" value="VWA_2"/>
    <property type="match status" value="1"/>
</dbReference>
<dbReference type="SUPFAM" id="SSF53300">
    <property type="entry name" value="vWA-like"/>
    <property type="match status" value="1"/>
</dbReference>
<dbReference type="EMBL" id="CP019937">
    <property type="protein sequence ID" value="ARO15595.1"/>
    <property type="molecule type" value="Genomic_DNA"/>
</dbReference>
<dbReference type="OrthoDB" id="5294005at2"/>
<feature type="domain" description="VWFA" evidence="2">
    <location>
        <begin position="867"/>
        <end position="1036"/>
    </location>
</feature>
<protein>
    <submittedName>
        <fullName evidence="3">von Willebrand factor type A</fullName>
    </submittedName>
</protein>
<dbReference type="SMART" id="SM00327">
    <property type="entry name" value="VWA"/>
    <property type="match status" value="1"/>
</dbReference>
<feature type="transmembrane region" description="Helical" evidence="1">
    <location>
        <begin position="530"/>
        <end position="549"/>
    </location>
</feature>
<dbReference type="InterPro" id="IPR029062">
    <property type="entry name" value="Class_I_gatase-like"/>
</dbReference>
<keyword evidence="1" id="KW-0812">Transmembrane</keyword>
<accession>A0A1W6P261</accession>
<dbReference type="PANTHER" id="PTHR37947:SF1">
    <property type="entry name" value="BLL2462 PROTEIN"/>
    <property type="match status" value="1"/>
</dbReference>
<name>A0A1W6P261_9RHOB</name>
<proteinExistence type="predicted"/>
<evidence type="ECO:0000313" key="3">
    <source>
        <dbReference type="EMBL" id="ARO15595.1"/>
    </source>
</evidence>
<organism evidence="3 4">
    <name type="scientific">Ketogulonicigenium robustum</name>
    <dbReference type="NCBI Taxonomy" id="92947"/>
    <lineage>
        <taxon>Bacteria</taxon>
        <taxon>Pseudomonadati</taxon>
        <taxon>Pseudomonadota</taxon>
        <taxon>Alphaproteobacteria</taxon>
        <taxon>Rhodobacterales</taxon>
        <taxon>Roseobacteraceae</taxon>
        <taxon>Ketogulonicigenium</taxon>
    </lineage>
</organism>
<keyword evidence="1" id="KW-1133">Transmembrane helix</keyword>
<keyword evidence="4" id="KW-1185">Reference proteome</keyword>
<dbReference type="InterPro" id="IPR036465">
    <property type="entry name" value="vWFA_dom_sf"/>
</dbReference>
<evidence type="ECO:0000313" key="4">
    <source>
        <dbReference type="Proteomes" id="UP000242447"/>
    </source>
</evidence>
<dbReference type="SUPFAM" id="SSF52317">
    <property type="entry name" value="Class I glutamine amidotransferase-like"/>
    <property type="match status" value="1"/>
</dbReference>
<dbReference type="Gene3D" id="3.40.50.880">
    <property type="match status" value="1"/>
</dbReference>